<evidence type="ECO:0000313" key="2">
    <source>
        <dbReference type="EMBL" id="MFH6983625.1"/>
    </source>
</evidence>
<dbReference type="EMBL" id="JBIPKE010000015">
    <property type="protein sequence ID" value="MFH6983625.1"/>
    <property type="molecule type" value="Genomic_DNA"/>
</dbReference>
<gene>
    <name evidence="2" type="ORF">ACHKAR_09255</name>
</gene>
<evidence type="ECO:0000313" key="3">
    <source>
        <dbReference type="Proteomes" id="UP001610063"/>
    </source>
</evidence>
<accession>A0ABW7N851</accession>
<sequence length="191" mass="20323">MSTKVIFNISMSLDGYITSPDDDSSQLHSWYFGGDTPLPGTPFKVSKASAELIGKAMASVGTMVTGRRTFDVSQAWGGHPPLGVHHFVVTHQPVAEWTKADSPFTFITTGVEDAISQARASAGSKAVCISSASILQQALKAGLVDEIHIDLVHVLLGNGKPLFANTSQPKLECFRSVNGTGVTHLAFNVIR</sequence>
<evidence type="ECO:0000259" key="1">
    <source>
        <dbReference type="Pfam" id="PF01872"/>
    </source>
</evidence>
<dbReference type="Pfam" id="PF01872">
    <property type="entry name" value="RibD_C"/>
    <property type="match status" value="1"/>
</dbReference>
<dbReference type="InterPro" id="IPR024072">
    <property type="entry name" value="DHFR-like_dom_sf"/>
</dbReference>
<dbReference type="RefSeq" id="WP_159579324.1">
    <property type="nucleotide sequence ID" value="NZ_JBIPKE010000015.1"/>
</dbReference>
<reference evidence="2 3" key="1">
    <citation type="journal article" date="2013" name="Int. J. Syst. Evol. Microbiol.">
        <title>Marinoscillum luteum sp. nov., isolated from marine sediment.</title>
        <authorList>
            <person name="Cha I.T."/>
            <person name="Park S.J."/>
            <person name="Kim S.J."/>
            <person name="Kim J.G."/>
            <person name="Jung M.Y."/>
            <person name="Shin K.S."/>
            <person name="Kwon K.K."/>
            <person name="Yang S.H."/>
            <person name="Seo Y.S."/>
            <person name="Rhee S.K."/>
        </authorList>
    </citation>
    <scope>NUCLEOTIDE SEQUENCE [LARGE SCALE GENOMIC DNA]</scope>
    <source>
        <strain evidence="2 3">KCTC 23939</strain>
    </source>
</reference>
<dbReference type="InterPro" id="IPR002734">
    <property type="entry name" value="RibDG_C"/>
</dbReference>
<name>A0ABW7N851_9BACT</name>
<keyword evidence="3" id="KW-1185">Reference proteome</keyword>
<feature type="domain" description="Bacterial bifunctional deaminase-reductase C-terminal" evidence="1">
    <location>
        <begin position="4"/>
        <end position="177"/>
    </location>
</feature>
<dbReference type="Proteomes" id="UP001610063">
    <property type="component" value="Unassembled WGS sequence"/>
</dbReference>
<proteinExistence type="predicted"/>
<organism evidence="2 3">
    <name type="scientific">Marinoscillum luteum</name>
    <dbReference type="NCBI Taxonomy" id="861051"/>
    <lineage>
        <taxon>Bacteria</taxon>
        <taxon>Pseudomonadati</taxon>
        <taxon>Bacteroidota</taxon>
        <taxon>Cytophagia</taxon>
        <taxon>Cytophagales</taxon>
        <taxon>Reichenbachiellaceae</taxon>
        <taxon>Marinoscillum</taxon>
    </lineage>
</organism>
<dbReference type="Gene3D" id="3.40.430.10">
    <property type="entry name" value="Dihydrofolate Reductase, subunit A"/>
    <property type="match status" value="1"/>
</dbReference>
<dbReference type="SUPFAM" id="SSF53597">
    <property type="entry name" value="Dihydrofolate reductase-like"/>
    <property type="match status" value="1"/>
</dbReference>
<protein>
    <submittedName>
        <fullName evidence="2">Dihydrofolate reductase family protein</fullName>
    </submittedName>
</protein>
<comment type="caution">
    <text evidence="2">The sequence shown here is derived from an EMBL/GenBank/DDBJ whole genome shotgun (WGS) entry which is preliminary data.</text>
</comment>